<comment type="caution">
    <text evidence="13">The sequence shown here is derived from an EMBL/GenBank/DDBJ whole genome shotgun (WGS) entry which is preliminary data.</text>
</comment>
<dbReference type="OrthoDB" id="10053194at2759"/>
<evidence type="ECO:0000256" key="1">
    <source>
        <dbReference type="ARBA" id="ARBA00004141"/>
    </source>
</evidence>
<feature type="region of interest" description="Disordered" evidence="10">
    <location>
        <begin position="357"/>
        <end position="378"/>
    </location>
</feature>
<dbReference type="InterPro" id="IPR000611">
    <property type="entry name" value="NPY_rcpt"/>
</dbReference>
<feature type="transmembrane region" description="Helical" evidence="11">
    <location>
        <begin position="138"/>
        <end position="156"/>
    </location>
</feature>
<dbReference type="SUPFAM" id="SSF81321">
    <property type="entry name" value="Family A G protein-coupled receptor-like"/>
    <property type="match status" value="1"/>
</dbReference>
<gene>
    <name evidence="13" type="primary">RYa-R_0</name>
    <name evidence="13" type="ORF">FJT64_006926</name>
</gene>
<evidence type="ECO:0000256" key="6">
    <source>
        <dbReference type="ARBA" id="ARBA00023136"/>
    </source>
</evidence>
<organism evidence="13 14">
    <name type="scientific">Amphibalanus amphitrite</name>
    <name type="common">Striped barnacle</name>
    <name type="synonym">Balanus amphitrite</name>
    <dbReference type="NCBI Taxonomy" id="1232801"/>
    <lineage>
        <taxon>Eukaryota</taxon>
        <taxon>Metazoa</taxon>
        <taxon>Ecdysozoa</taxon>
        <taxon>Arthropoda</taxon>
        <taxon>Crustacea</taxon>
        <taxon>Multicrustacea</taxon>
        <taxon>Cirripedia</taxon>
        <taxon>Thoracica</taxon>
        <taxon>Thoracicalcarea</taxon>
        <taxon>Balanomorpha</taxon>
        <taxon>Balanoidea</taxon>
        <taxon>Balanidae</taxon>
        <taxon>Amphibalaninae</taxon>
        <taxon>Amphibalanus</taxon>
    </lineage>
</organism>
<dbReference type="Proteomes" id="UP000440578">
    <property type="component" value="Unassembled WGS sequence"/>
</dbReference>
<evidence type="ECO:0000259" key="12">
    <source>
        <dbReference type="PROSITE" id="PS50262"/>
    </source>
</evidence>
<keyword evidence="5 9" id="KW-0297">G-protein coupled receptor</keyword>
<evidence type="ECO:0000256" key="9">
    <source>
        <dbReference type="RuleBase" id="RU000688"/>
    </source>
</evidence>
<keyword evidence="3 9" id="KW-0812">Transmembrane</keyword>
<feature type="transmembrane region" description="Helical" evidence="11">
    <location>
        <begin position="240"/>
        <end position="258"/>
    </location>
</feature>
<feature type="transmembrane region" description="Helical" evidence="11">
    <location>
        <begin position="99"/>
        <end position="117"/>
    </location>
</feature>
<evidence type="ECO:0000256" key="2">
    <source>
        <dbReference type="ARBA" id="ARBA00010663"/>
    </source>
</evidence>
<evidence type="ECO:0000256" key="11">
    <source>
        <dbReference type="SAM" id="Phobius"/>
    </source>
</evidence>
<feature type="domain" description="G-protein coupled receptors family 1 profile" evidence="12">
    <location>
        <begin position="37"/>
        <end position="299"/>
    </location>
</feature>
<dbReference type="PRINTS" id="PR00237">
    <property type="entry name" value="GPCRRHODOPSN"/>
</dbReference>
<proteinExistence type="inferred from homology"/>
<keyword evidence="8 9" id="KW-0807">Transducer</keyword>
<dbReference type="PROSITE" id="PS50262">
    <property type="entry name" value="G_PROTEIN_RECEP_F1_2"/>
    <property type="match status" value="1"/>
</dbReference>
<dbReference type="InterPro" id="IPR000276">
    <property type="entry name" value="GPCR_Rhodpsn"/>
</dbReference>
<keyword evidence="6 11" id="KW-0472">Membrane</keyword>
<evidence type="ECO:0000256" key="4">
    <source>
        <dbReference type="ARBA" id="ARBA00022989"/>
    </source>
</evidence>
<evidence type="ECO:0000313" key="14">
    <source>
        <dbReference type="Proteomes" id="UP000440578"/>
    </source>
</evidence>
<keyword evidence="4 11" id="KW-1133">Transmembrane helix</keyword>
<feature type="transmembrane region" description="Helical" evidence="11">
    <location>
        <begin position="21"/>
        <end position="46"/>
    </location>
</feature>
<evidence type="ECO:0000313" key="13">
    <source>
        <dbReference type="EMBL" id="KAF0295573.1"/>
    </source>
</evidence>
<dbReference type="PRINTS" id="PR01012">
    <property type="entry name" value="NRPEPTIDEYR"/>
</dbReference>
<dbReference type="Pfam" id="PF00001">
    <property type="entry name" value="7tm_1"/>
    <property type="match status" value="1"/>
</dbReference>
<evidence type="ECO:0000256" key="5">
    <source>
        <dbReference type="ARBA" id="ARBA00023040"/>
    </source>
</evidence>
<dbReference type="AlphaFoldDB" id="A0A6A4VPK4"/>
<dbReference type="PANTHER" id="PTHR24235:SF29">
    <property type="entry name" value="GH23382P"/>
    <property type="match status" value="1"/>
</dbReference>
<protein>
    <submittedName>
        <fullName evidence="13">RYamide receptor</fullName>
    </submittedName>
</protein>
<keyword evidence="7 9" id="KW-0675">Receptor</keyword>
<comment type="similarity">
    <text evidence="2 9">Belongs to the G-protein coupled receptor 1 family.</text>
</comment>
<dbReference type="FunFam" id="1.20.1070.10:FF:000291">
    <property type="entry name" value="Predicted protein"/>
    <property type="match status" value="1"/>
</dbReference>
<dbReference type="PANTHER" id="PTHR24235">
    <property type="entry name" value="NEUROPEPTIDE Y RECEPTOR"/>
    <property type="match status" value="1"/>
</dbReference>
<dbReference type="GO" id="GO:0005886">
    <property type="term" value="C:plasma membrane"/>
    <property type="evidence" value="ECO:0007669"/>
    <property type="project" value="TreeGrafter"/>
</dbReference>
<dbReference type="Gene3D" id="1.20.1070.10">
    <property type="entry name" value="Rhodopsin 7-helix transmembrane proteins"/>
    <property type="match status" value="1"/>
</dbReference>
<dbReference type="GO" id="GO:0042923">
    <property type="term" value="F:neuropeptide binding"/>
    <property type="evidence" value="ECO:0007669"/>
    <property type="project" value="TreeGrafter"/>
</dbReference>
<comment type="subcellular location">
    <subcellularLocation>
        <location evidence="1">Membrane</location>
        <topology evidence="1">Multi-pass membrane protein</topology>
    </subcellularLocation>
</comment>
<keyword evidence="14" id="KW-1185">Reference proteome</keyword>
<sequence length="378" mass="42555">MPFLQWRCDPPEPPSEVGFTVIVWISFTILFLAGLIGNGLVCYVVYAAPRMRTVTNLLIANMAAGDLLMTTLCMPLTVVYVVLLRYWPLGDALCRLVSFAQPVSVYVSAYTLVAIAADRYRAIVYPLVPRGSRRRARVVIAVVWTLAAATSVPAAVTSRTFVPPDPWYMMHERRVCQERWEDEGRRYYTTAVLLLQFFLPVTVLTLTYGRIAVEVWGRGGLPSTRQDNRQLRLARARRKTVQMMVIVVAAFTICWLPNHVLQIVYDIHRWVGEWPGIGYLYTATYWLSMASCVCNPIIYCGMNAQFRAAFSAVASRVCLRCRRPPAAISRAGSSVRSRATSYTQWTLRSLRLRRSNGSAHSCHAPEPAERPAAPLNTK</sequence>
<evidence type="ECO:0000256" key="8">
    <source>
        <dbReference type="ARBA" id="ARBA00023224"/>
    </source>
</evidence>
<evidence type="ECO:0000256" key="10">
    <source>
        <dbReference type="SAM" id="MobiDB-lite"/>
    </source>
</evidence>
<feature type="transmembrane region" description="Helical" evidence="11">
    <location>
        <begin position="278"/>
        <end position="298"/>
    </location>
</feature>
<accession>A0A6A4VPK4</accession>
<dbReference type="InterPro" id="IPR017452">
    <property type="entry name" value="GPCR_Rhodpsn_7TM"/>
</dbReference>
<dbReference type="EMBL" id="VIIS01001611">
    <property type="protein sequence ID" value="KAF0295573.1"/>
    <property type="molecule type" value="Genomic_DNA"/>
</dbReference>
<evidence type="ECO:0000256" key="3">
    <source>
        <dbReference type="ARBA" id="ARBA00022692"/>
    </source>
</evidence>
<dbReference type="GO" id="GO:0004983">
    <property type="term" value="F:neuropeptide Y receptor activity"/>
    <property type="evidence" value="ECO:0007669"/>
    <property type="project" value="InterPro"/>
</dbReference>
<dbReference type="PROSITE" id="PS00237">
    <property type="entry name" value="G_PROTEIN_RECEP_F1_1"/>
    <property type="match status" value="1"/>
</dbReference>
<feature type="transmembrane region" description="Helical" evidence="11">
    <location>
        <begin position="67"/>
        <end position="87"/>
    </location>
</feature>
<evidence type="ECO:0000256" key="7">
    <source>
        <dbReference type="ARBA" id="ARBA00023170"/>
    </source>
</evidence>
<feature type="transmembrane region" description="Helical" evidence="11">
    <location>
        <begin position="187"/>
        <end position="208"/>
    </location>
</feature>
<reference evidence="13 14" key="1">
    <citation type="submission" date="2019-07" db="EMBL/GenBank/DDBJ databases">
        <title>Draft genome assembly of a fouling barnacle, Amphibalanus amphitrite (Darwin, 1854): The first reference genome for Thecostraca.</title>
        <authorList>
            <person name="Kim W."/>
        </authorList>
    </citation>
    <scope>NUCLEOTIDE SEQUENCE [LARGE SCALE GENOMIC DNA]</scope>
    <source>
        <strain evidence="13">SNU_AA5</strain>
        <tissue evidence="13">Soma without cirri and trophi</tissue>
    </source>
</reference>
<name>A0A6A4VPK4_AMPAM</name>
<dbReference type="GO" id="GO:0043005">
    <property type="term" value="C:neuron projection"/>
    <property type="evidence" value="ECO:0007669"/>
    <property type="project" value="TreeGrafter"/>
</dbReference>